<dbReference type="InterPro" id="IPR035959">
    <property type="entry name" value="RutC-like_sf"/>
</dbReference>
<accession>A0A6B3SM00</accession>
<dbReference type="Pfam" id="PF01042">
    <property type="entry name" value="Ribonuc_L-PSP"/>
    <property type="match status" value="1"/>
</dbReference>
<organism evidence="2 3">
    <name type="scientific">Noviherbaspirillum galbum</name>
    <dbReference type="NCBI Taxonomy" id="2709383"/>
    <lineage>
        <taxon>Bacteria</taxon>
        <taxon>Pseudomonadati</taxon>
        <taxon>Pseudomonadota</taxon>
        <taxon>Betaproteobacteria</taxon>
        <taxon>Burkholderiales</taxon>
        <taxon>Oxalobacteraceae</taxon>
        <taxon>Noviherbaspirillum</taxon>
    </lineage>
</organism>
<protein>
    <submittedName>
        <fullName evidence="2">RidA family protein</fullName>
    </submittedName>
</protein>
<dbReference type="CDD" id="cd06150">
    <property type="entry name" value="YjgF_YER057c_UK114_like_2"/>
    <property type="match status" value="1"/>
</dbReference>
<keyword evidence="3" id="KW-1185">Reference proteome</keyword>
<reference evidence="2 3" key="1">
    <citation type="submission" date="2020-02" db="EMBL/GenBank/DDBJ databases">
        <authorList>
            <person name="Kim M.K."/>
        </authorList>
    </citation>
    <scope>NUCLEOTIDE SEQUENCE [LARGE SCALE GENOMIC DNA]</scope>
    <source>
        <strain evidence="2 3">17J57-3</strain>
    </source>
</reference>
<dbReference type="Proteomes" id="UP000482155">
    <property type="component" value="Unassembled WGS sequence"/>
</dbReference>
<dbReference type="EMBL" id="JAAIVB010000038">
    <property type="protein sequence ID" value="NEX61874.1"/>
    <property type="molecule type" value="Genomic_DNA"/>
</dbReference>
<dbReference type="RefSeq" id="WP_163963525.1">
    <property type="nucleotide sequence ID" value="NZ_JAAIVB010000038.1"/>
</dbReference>
<dbReference type="InterPro" id="IPR019897">
    <property type="entry name" value="RidA_CS"/>
</dbReference>
<dbReference type="SUPFAM" id="SSF55298">
    <property type="entry name" value="YjgF-like"/>
    <property type="match status" value="1"/>
</dbReference>
<dbReference type="PANTHER" id="PTHR47328:SF1">
    <property type="entry name" value="RUTC FAMILY PROTEIN YOAB"/>
    <property type="match status" value="1"/>
</dbReference>
<dbReference type="InterPro" id="IPR006175">
    <property type="entry name" value="YjgF/YER057c/UK114"/>
</dbReference>
<sequence>MDITRLHVGKTLSEAAIHNGTIYLAGQVAEDLTQDITGQTKEVLGHVDRLLAEAGSDKSRILMCQIFLADLADFPAMNAAWNDWVAAGNAPPRATVQARLAKPEWLVEMVVTAAVAEPVSR</sequence>
<evidence type="ECO:0000313" key="3">
    <source>
        <dbReference type="Proteomes" id="UP000482155"/>
    </source>
</evidence>
<evidence type="ECO:0000256" key="1">
    <source>
        <dbReference type="ARBA" id="ARBA00010552"/>
    </source>
</evidence>
<dbReference type="InterPro" id="IPR035709">
    <property type="entry name" value="YoaB-like"/>
</dbReference>
<comment type="similarity">
    <text evidence="1">Belongs to the RutC family.</text>
</comment>
<dbReference type="PANTHER" id="PTHR47328">
    <property type="match status" value="1"/>
</dbReference>
<gene>
    <name evidence="2" type="ORF">G3574_12355</name>
</gene>
<comment type="caution">
    <text evidence="2">The sequence shown here is derived from an EMBL/GenBank/DDBJ whole genome shotgun (WGS) entry which is preliminary data.</text>
</comment>
<dbReference type="PROSITE" id="PS01094">
    <property type="entry name" value="UPF0076"/>
    <property type="match status" value="1"/>
</dbReference>
<dbReference type="AlphaFoldDB" id="A0A6B3SM00"/>
<name>A0A6B3SM00_9BURK</name>
<proteinExistence type="inferred from homology"/>
<dbReference type="Gene3D" id="3.30.1330.40">
    <property type="entry name" value="RutC-like"/>
    <property type="match status" value="1"/>
</dbReference>
<evidence type="ECO:0000313" key="2">
    <source>
        <dbReference type="EMBL" id="NEX61874.1"/>
    </source>
</evidence>